<evidence type="ECO:0000313" key="3">
    <source>
        <dbReference type="Proteomes" id="UP001180020"/>
    </source>
</evidence>
<dbReference type="SUPFAM" id="SSF53098">
    <property type="entry name" value="Ribonuclease H-like"/>
    <property type="match status" value="1"/>
</dbReference>
<dbReference type="AlphaFoldDB" id="A0AAV9FJF7"/>
<dbReference type="InterPro" id="IPR002156">
    <property type="entry name" value="RNaseH_domain"/>
</dbReference>
<dbReference type="Pfam" id="PF13456">
    <property type="entry name" value="RVT_3"/>
    <property type="match status" value="1"/>
</dbReference>
<dbReference type="Gene3D" id="3.30.420.10">
    <property type="entry name" value="Ribonuclease H-like superfamily/Ribonuclease H"/>
    <property type="match status" value="1"/>
</dbReference>
<dbReference type="GO" id="GO:0004523">
    <property type="term" value="F:RNA-DNA hybrid ribonuclease activity"/>
    <property type="evidence" value="ECO:0007669"/>
    <property type="project" value="InterPro"/>
</dbReference>
<dbReference type="PANTHER" id="PTHR47723">
    <property type="entry name" value="OS05G0353850 PROTEIN"/>
    <property type="match status" value="1"/>
</dbReference>
<evidence type="ECO:0000313" key="2">
    <source>
        <dbReference type="EMBL" id="KAK1325736.1"/>
    </source>
</evidence>
<organism evidence="2 3">
    <name type="scientific">Acorus calamus</name>
    <name type="common">Sweet flag</name>
    <dbReference type="NCBI Taxonomy" id="4465"/>
    <lineage>
        <taxon>Eukaryota</taxon>
        <taxon>Viridiplantae</taxon>
        <taxon>Streptophyta</taxon>
        <taxon>Embryophyta</taxon>
        <taxon>Tracheophyta</taxon>
        <taxon>Spermatophyta</taxon>
        <taxon>Magnoliopsida</taxon>
        <taxon>Liliopsida</taxon>
        <taxon>Acoraceae</taxon>
        <taxon>Acorus</taxon>
    </lineage>
</organism>
<name>A0AAV9FJF7_ACOCL</name>
<dbReference type="InterPro" id="IPR036397">
    <property type="entry name" value="RNaseH_sf"/>
</dbReference>
<sequence>MTDPVKKELVHIILTTTIWSIWTERNNRLFTRKKNHKIIILRRIEESIHLRTIHKVFNAIPMPDHAKIMDAFRVTIISKEQVTSMVKWLSPHAGWHKLNTDGSLADDRGGYGALLRDEKADFIIGLAGRLDLPSINLLELKAIEQGVVLGCSISVKKLWIETDSTTARAWLTGR</sequence>
<feature type="domain" description="RNase H type-1" evidence="1">
    <location>
        <begin position="99"/>
        <end position="174"/>
    </location>
</feature>
<dbReference type="InterPro" id="IPR053151">
    <property type="entry name" value="RNase_H-like"/>
</dbReference>
<comment type="caution">
    <text evidence="2">The sequence shown here is derived from an EMBL/GenBank/DDBJ whole genome shotgun (WGS) entry which is preliminary data.</text>
</comment>
<protein>
    <recommendedName>
        <fullName evidence="1">RNase H type-1 domain-containing protein</fullName>
    </recommendedName>
</protein>
<evidence type="ECO:0000259" key="1">
    <source>
        <dbReference type="Pfam" id="PF13456"/>
    </source>
</evidence>
<dbReference type="GO" id="GO:0003676">
    <property type="term" value="F:nucleic acid binding"/>
    <property type="evidence" value="ECO:0007669"/>
    <property type="project" value="InterPro"/>
</dbReference>
<proteinExistence type="predicted"/>
<reference evidence="2" key="2">
    <citation type="submission" date="2023-06" db="EMBL/GenBank/DDBJ databases">
        <authorList>
            <person name="Ma L."/>
            <person name="Liu K.-W."/>
            <person name="Li Z."/>
            <person name="Hsiao Y.-Y."/>
            <person name="Qi Y."/>
            <person name="Fu T."/>
            <person name="Tang G."/>
            <person name="Zhang D."/>
            <person name="Sun W.-H."/>
            <person name="Liu D.-K."/>
            <person name="Li Y."/>
            <person name="Chen G.-Z."/>
            <person name="Liu X.-D."/>
            <person name="Liao X.-Y."/>
            <person name="Jiang Y.-T."/>
            <person name="Yu X."/>
            <person name="Hao Y."/>
            <person name="Huang J."/>
            <person name="Zhao X.-W."/>
            <person name="Ke S."/>
            <person name="Chen Y.-Y."/>
            <person name="Wu W.-L."/>
            <person name="Hsu J.-L."/>
            <person name="Lin Y.-F."/>
            <person name="Huang M.-D."/>
            <person name="Li C.-Y."/>
            <person name="Huang L."/>
            <person name="Wang Z.-W."/>
            <person name="Zhao X."/>
            <person name="Zhong W.-Y."/>
            <person name="Peng D.-H."/>
            <person name="Ahmad S."/>
            <person name="Lan S."/>
            <person name="Zhang J.-S."/>
            <person name="Tsai W.-C."/>
            <person name="Van De Peer Y."/>
            <person name="Liu Z.-J."/>
        </authorList>
    </citation>
    <scope>NUCLEOTIDE SEQUENCE</scope>
    <source>
        <strain evidence="2">CP</strain>
        <tissue evidence="2">Leaves</tissue>
    </source>
</reference>
<dbReference type="PANTHER" id="PTHR47723:SF19">
    <property type="entry name" value="POLYNUCLEOTIDYL TRANSFERASE, RIBONUCLEASE H-LIKE SUPERFAMILY PROTEIN"/>
    <property type="match status" value="1"/>
</dbReference>
<dbReference type="Proteomes" id="UP001180020">
    <property type="component" value="Unassembled WGS sequence"/>
</dbReference>
<dbReference type="InterPro" id="IPR044730">
    <property type="entry name" value="RNase_H-like_dom_plant"/>
</dbReference>
<dbReference type="EMBL" id="JAUJYO010000001">
    <property type="protein sequence ID" value="KAK1325736.1"/>
    <property type="molecule type" value="Genomic_DNA"/>
</dbReference>
<accession>A0AAV9FJF7</accession>
<gene>
    <name evidence="2" type="ORF">QJS10_CPA01g00793</name>
</gene>
<keyword evidence="3" id="KW-1185">Reference proteome</keyword>
<reference evidence="2" key="1">
    <citation type="journal article" date="2023" name="Nat. Commun.">
        <title>Diploid and tetraploid genomes of Acorus and the evolution of monocots.</title>
        <authorList>
            <person name="Ma L."/>
            <person name="Liu K.W."/>
            <person name="Li Z."/>
            <person name="Hsiao Y.Y."/>
            <person name="Qi Y."/>
            <person name="Fu T."/>
            <person name="Tang G.D."/>
            <person name="Zhang D."/>
            <person name="Sun W.H."/>
            <person name="Liu D.K."/>
            <person name="Li Y."/>
            <person name="Chen G.Z."/>
            <person name="Liu X.D."/>
            <person name="Liao X.Y."/>
            <person name="Jiang Y.T."/>
            <person name="Yu X."/>
            <person name="Hao Y."/>
            <person name="Huang J."/>
            <person name="Zhao X.W."/>
            <person name="Ke S."/>
            <person name="Chen Y.Y."/>
            <person name="Wu W.L."/>
            <person name="Hsu J.L."/>
            <person name="Lin Y.F."/>
            <person name="Huang M.D."/>
            <person name="Li C.Y."/>
            <person name="Huang L."/>
            <person name="Wang Z.W."/>
            <person name="Zhao X."/>
            <person name="Zhong W.Y."/>
            <person name="Peng D.H."/>
            <person name="Ahmad S."/>
            <person name="Lan S."/>
            <person name="Zhang J.S."/>
            <person name="Tsai W.C."/>
            <person name="Van de Peer Y."/>
            <person name="Liu Z.J."/>
        </authorList>
    </citation>
    <scope>NUCLEOTIDE SEQUENCE</scope>
    <source>
        <strain evidence="2">CP</strain>
    </source>
</reference>
<dbReference type="InterPro" id="IPR012337">
    <property type="entry name" value="RNaseH-like_sf"/>
</dbReference>
<dbReference type="CDD" id="cd06222">
    <property type="entry name" value="RNase_H_like"/>
    <property type="match status" value="1"/>
</dbReference>